<keyword evidence="2" id="KW-1185">Reference proteome</keyword>
<dbReference type="Proteomes" id="UP000294555">
    <property type="component" value="Unassembled WGS sequence"/>
</dbReference>
<protein>
    <submittedName>
        <fullName evidence="1">Uncharacterized protein</fullName>
    </submittedName>
</protein>
<evidence type="ECO:0000313" key="1">
    <source>
        <dbReference type="EMBL" id="TCL04214.1"/>
    </source>
</evidence>
<gene>
    <name evidence="1" type="ORF">EZJ58_2325</name>
</gene>
<reference evidence="1 2" key="1">
    <citation type="submission" date="2019-02" db="EMBL/GenBank/DDBJ databases">
        <title>Investigation of anaerobic lignin degradation for improved lignocellulosic biofuels.</title>
        <authorList>
            <person name="Deangelis K."/>
        </authorList>
    </citation>
    <scope>NUCLEOTIDE SEQUENCE [LARGE SCALE GENOMIC DNA]</scope>
    <source>
        <strain evidence="1 2">159R</strain>
    </source>
</reference>
<organism evidence="1 2">
    <name type="scientific">Sodalis ligni</name>
    <dbReference type="NCBI Taxonomy" id="2697027"/>
    <lineage>
        <taxon>Bacteria</taxon>
        <taxon>Pseudomonadati</taxon>
        <taxon>Pseudomonadota</taxon>
        <taxon>Gammaproteobacteria</taxon>
        <taxon>Enterobacterales</taxon>
        <taxon>Bruguierivoracaceae</taxon>
        <taxon>Sodalis</taxon>
    </lineage>
</organism>
<name>A0A4R1N9Z3_9GAMM</name>
<comment type="caution">
    <text evidence="1">The sequence shown here is derived from an EMBL/GenBank/DDBJ whole genome shotgun (WGS) entry which is preliminary data.</text>
</comment>
<dbReference type="EMBL" id="SJOI01000001">
    <property type="protein sequence ID" value="TCL04214.1"/>
    <property type="molecule type" value="Genomic_DNA"/>
</dbReference>
<proteinExistence type="predicted"/>
<dbReference type="AlphaFoldDB" id="A0A4R1N9Z3"/>
<evidence type="ECO:0000313" key="2">
    <source>
        <dbReference type="Proteomes" id="UP000294555"/>
    </source>
</evidence>
<sequence>MSYNWLRSCTLLITAPGGRTLDLANLRCVFTLQGWTTSQWGSAVFKIYNLSDDTANAIQAGEFSSIQLIAGYQNNSGILFDGKIRYSSRSLENKTDQVVTIQAVDSHDAKVYATINQTLGKGYDAARVDAALMQTFEPYGVTRGRTAKMPDTKYPRSKAMFGRSTVYQDLLAKQCRFLWQFINGQYVSIFEDASLDDVIVLNGRTGLLGVPTQTIGGGAVIRCLINPTIQWGSLVQVELQSAREANFNAVDFGDLKKTPPAAGGKDQTGATAKPTDYTSATATTGYFIVNSINCQGDTMGDDWYMDLNCTAHNDLVDKPPQHSSKN</sequence>
<accession>A0A4R1N9Z3</accession>